<dbReference type="EMBL" id="JBCFQK010000008">
    <property type="protein sequence ID" value="MFA9194297.1"/>
    <property type="molecule type" value="Genomic_DNA"/>
</dbReference>
<evidence type="ECO:0000313" key="1">
    <source>
        <dbReference type="EMBL" id="MFA9194297.1"/>
    </source>
</evidence>
<gene>
    <name evidence="1" type="ORF">AAGV33_07745</name>
</gene>
<keyword evidence="2" id="KW-1185">Reference proteome</keyword>
<dbReference type="Proteomes" id="UP001574170">
    <property type="component" value="Unassembled WGS sequence"/>
</dbReference>
<comment type="caution">
    <text evidence="1">The sequence shown here is derived from an EMBL/GenBank/DDBJ whole genome shotgun (WGS) entry which is preliminary data.</text>
</comment>
<proteinExistence type="predicted"/>
<evidence type="ECO:0008006" key="3">
    <source>
        <dbReference type="Google" id="ProtNLM"/>
    </source>
</evidence>
<organism evidence="1 2">
    <name type="scientific">Flavobacterium magnesitis</name>
    <dbReference type="NCBI Taxonomy" id="3138077"/>
    <lineage>
        <taxon>Bacteria</taxon>
        <taxon>Pseudomonadati</taxon>
        <taxon>Bacteroidota</taxon>
        <taxon>Flavobacteriia</taxon>
        <taxon>Flavobacteriales</taxon>
        <taxon>Flavobacteriaceae</taxon>
        <taxon>Flavobacterium</taxon>
    </lineage>
</organism>
<reference evidence="1 2" key="1">
    <citation type="submission" date="2024-04" db="EMBL/GenBank/DDBJ databases">
        <title>New Clade of Flavobacterium.</title>
        <authorList>
            <person name="Matos L."/>
            <person name="Proenca D.N."/>
            <person name="Fransisco R.M."/>
            <person name="Chung A.P."/>
            <person name="Maccario L."/>
            <person name="Sorensen S.J."/>
            <person name="Morais P.V."/>
        </authorList>
    </citation>
    <scope>NUCLEOTIDE SEQUENCE [LARGE SCALE GENOMIC DNA]</scope>
    <source>
        <strain evidence="1 2">FBOR7N2.3</strain>
    </source>
</reference>
<name>A0ABV4TN25_9FLAO</name>
<evidence type="ECO:0000313" key="2">
    <source>
        <dbReference type="Proteomes" id="UP001574170"/>
    </source>
</evidence>
<protein>
    <recommendedName>
        <fullName evidence="3">DUF1289 domain-containing protein</fullName>
    </recommendedName>
</protein>
<sequence length="94" mass="10947">MKRQNYILNINSPCNQDWNSMTKSNTGKFCANCSKTVVDLTLLTDHEIIKIVEQTPNKLCVRLNQQQMNRFLETKQQTNNLKRYKTLTGLLLLT</sequence>
<feature type="non-terminal residue" evidence="1">
    <location>
        <position position="94"/>
    </location>
</feature>
<accession>A0ABV4TN25</accession>